<name>A0ABN0D0R7_9FIRM</name>
<evidence type="ECO:0000313" key="6">
    <source>
        <dbReference type="EMBL" id="EGL41434.1"/>
    </source>
</evidence>
<dbReference type="InterPro" id="IPR002731">
    <property type="entry name" value="ATPase_BadF"/>
</dbReference>
<dbReference type="SUPFAM" id="SSF53067">
    <property type="entry name" value="Actin-like ATPase domain"/>
    <property type="match status" value="1"/>
</dbReference>
<dbReference type="Pfam" id="PF01869">
    <property type="entry name" value="BcrAD_BadFG"/>
    <property type="match status" value="1"/>
</dbReference>
<evidence type="ECO:0000256" key="1">
    <source>
        <dbReference type="ARBA" id="ARBA00001966"/>
    </source>
</evidence>
<evidence type="ECO:0000313" key="7">
    <source>
        <dbReference type="Proteomes" id="UP000004018"/>
    </source>
</evidence>
<dbReference type="Gene3D" id="3.30.420.40">
    <property type="match status" value="2"/>
</dbReference>
<keyword evidence="3" id="KW-0408">Iron</keyword>
<accession>A0ABN0D0R7</accession>
<comment type="caution">
    <text evidence="6">The sequence shown here is derived from an EMBL/GenBank/DDBJ whole genome shotgun (WGS) entry which is preliminary data.</text>
</comment>
<keyword evidence="2" id="KW-0479">Metal-binding</keyword>
<dbReference type="Proteomes" id="UP000004018">
    <property type="component" value="Unassembled WGS sequence"/>
</dbReference>
<dbReference type="RefSeq" id="WP_007390770.1">
    <property type="nucleotide sequence ID" value="NZ_AFIJ01000011.1"/>
</dbReference>
<dbReference type="PANTHER" id="PTHR32329:SF2">
    <property type="entry name" value="BIFUNCTIONAL PROTEIN [INCLUDES 2-HYDROXYACYL-COA DEHYDRATASE (N-TER) AND ITS ACTIVATOR DOMAIN (C_TERM)"/>
    <property type="match status" value="1"/>
</dbReference>
<dbReference type="InterPro" id="IPR008275">
    <property type="entry name" value="CoA_E_activase_dom"/>
</dbReference>
<feature type="domain" description="ATPase BadF/BadG/BcrA/BcrD type" evidence="5">
    <location>
        <begin position="4"/>
        <end position="252"/>
    </location>
</feature>
<dbReference type="InterPro" id="IPR043129">
    <property type="entry name" value="ATPase_NBD"/>
</dbReference>
<comment type="cofactor">
    <cofactor evidence="1">
        <name>[4Fe-4S] cluster</name>
        <dbReference type="ChEBI" id="CHEBI:49883"/>
    </cofactor>
</comment>
<gene>
    <name evidence="6" type="primary">hgdC</name>
    <name evidence="6" type="ORF">HMPREF1039_1411</name>
</gene>
<reference evidence="6 7" key="1">
    <citation type="submission" date="2011-04" db="EMBL/GenBank/DDBJ databases">
        <authorList>
            <person name="Harkins D.M."/>
            <person name="Madupu R."/>
            <person name="Durkin A.S."/>
            <person name="Torralba M."/>
            <person name="Methe B."/>
            <person name="Sutton G.G."/>
            <person name="Nelson K.E."/>
        </authorList>
    </citation>
    <scope>NUCLEOTIDE SEQUENCE [LARGE SCALE GENOMIC DNA]</scope>
    <source>
        <strain evidence="6 7">UPII 199-6</strain>
    </source>
</reference>
<evidence type="ECO:0000259" key="5">
    <source>
        <dbReference type="Pfam" id="PF01869"/>
    </source>
</evidence>
<protein>
    <submittedName>
        <fullName evidence="6">Benzoyl-CoA reductase, subunit D</fullName>
    </submittedName>
</protein>
<evidence type="ECO:0000256" key="4">
    <source>
        <dbReference type="ARBA" id="ARBA00023014"/>
    </source>
</evidence>
<dbReference type="EMBL" id="AFIJ01000011">
    <property type="protein sequence ID" value="EGL41434.1"/>
    <property type="molecule type" value="Genomic_DNA"/>
</dbReference>
<dbReference type="PANTHER" id="PTHR32329">
    <property type="entry name" value="BIFUNCTIONAL PROTEIN [INCLUDES 2-HYDROXYACYL-COA DEHYDRATASE (N-TER) AND ITS ACTIVATOR DOMAIN (C_TERM)-RELATED"/>
    <property type="match status" value="1"/>
</dbReference>
<keyword evidence="4" id="KW-0411">Iron-sulfur</keyword>
<dbReference type="NCBIfam" id="TIGR00241">
    <property type="entry name" value="CoA_E_activ"/>
    <property type="match status" value="1"/>
</dbReference>
<sequence length="266" mass="28010">MYTLGIDVGSSSSKAVILQDGKTVVAHAVVEIGTGSSGPERVLKDVFEGTNLTLDDMTNIISTGYGRFNVAYAKGEISEITCHAKGALFECPGTLTILDIGGQDVKAIKLNKQGMVMQFAMNDKCAAGTGRFLDVMSKVLEIPISDMGKWYFKSKNPAPVSSTCTVFAESEVISLLSKNIPKEDIVAGVHKSIASKASALVRRVGVEGSLTMTGGGARDPGVVDAISKELGVEVKVADHPQVIGALGAALLAYEKIKNSTQRRETS</sequence>
<keyword evidence="7" id="KW-1185">Reference proteome</keyword>
<organism evidence="6 7">
    <name type="scientific">Megasphaera lornae</name>
    <dbReference type="NCBI Taxonomy" id="1000568"/>
    <lineage>
        <taxon>Bacteria</taxon>
        <taxon>Bacillati</taxon>
        <taxon>Bacillota</taxon>
        <taxon>Negativicutes</taxon>
        <taxon>Veillonellales</taxon>
        <taxon>Veillonellaceae</taxon>
        <taxon>Megasphaera</taxon>
    </lineage>
</organism>
<evidence type="ECO:0000256" key="3">
    <source>
        <dbReference type="ARBA" id="ARBA00023004"/>
    </source>
</evidence>
<proteinExistence type="predicted"/>
<evidence type="ECO:0000256" key="2">
    <source>
        <dbReference type="ARBA" id="ARBA00022723"/>
    </source>
</evidence>
<dbReference type="InterPro" id="IPR051805">
    <property type="entry name" value="Dehydratase_Activator_Redct"/>
</dbReference>